<dbReference type="PANTHER" id="PTHR10534:SF2">
    <property type="entry name" value="PYRIDOXAL KINASE"/>
    <property type="match status" value="1"/>
</dbReference>
<keyword evidence="9" id="KW-1185">Reference proteome</keyword>
<evidence type="ECO:0000313" key="8">
    <source>
        <dbReference type="EMBL" id="PRT55842.1"/>
    </source>
</evidence>
<dbReference type="Proteomes" id="UP000238350">
    <property type="component" value="Unassembled WGS sequence"/>
</dbReference>
<dbReference type="STRING" id="45607.A0A2T0FLI8"/>
<evidence type="ECO:0000259" key="7">
    <source>
        <dbReference type="Pfam" id="PF08543"/>
    </source>
</evidence>
<keyword evidence="5 8" id="KW-0418">Kinase</keyword>
<dbReference type="GeneID" id="36517210"/>
<feature type="domain" description="Pyridoxamine kinase/Phosphomethylpyrimidine kinase" evidence="7">
    <location>
        <begin position="56"/>
        <end position="253"/>
    </location>
</feature>
<organism evidence="8 9">
    <name type="scientific">Wickerhamiella sorbophila</name>
    <dbReference type="NCBI Taxonomy" id="45607"/>
    <lineage>
        <taxon>Eukaryota</taxon>
        <taxon>Fungi</taxon>
        <taxon>Dikarya</taxon>
        <taxon>Ascomycota</taxon>
        <taxon>Saccharomycotina</taxon>
        <taxon>Dipodascomycetes</taxon>
        <taxon>Dipodascales</taxon>
        <taxon>Trichomonascaceae</taxon>
        <taxon>Wickerhamiella</taxon>
    </lineage>
</organism>
<dbReference type="EMBL" id="NDIQ01000022">
    <property type="protein sequence ID" value="PRT55842.1"/>
    <property type="molecule type" value="Genomic_DNA"/>
</dbReference>
<dbReference type="GO" id="GO:0005524">
    <property type="term" value="F:ATP binding"/>
    <property type="evidence" value="ECO:0007669"/>
    <property type="project" value="UniProtKB-KW"/>
</dbReference>
<evidence type="ECO:0000256" key="4">
    <source>
        <dbReference type="ARBA" id="ARBA00022741"/>
    </source>
</evidence>
<evidence type="ECO:0000256" key="6">
    <source>
        <dbReference type="ARBA" id="ARBA00022840"/>
    </source>
</evidence>
<dbReference type="InterPro" id="IPR004625">
    <property type="entry name" value="PyrdxlKinase"/>
</dbReference>
<dbReference type="AlphaFoldDB" id="A0A2T0FLI8"/>
<comment type="caution">
    <text evidence="8">The sequence shown here is derived from an EMBL/GenBank/DDBJ whole genome shotgun (WGS) entry which is preliminary data.</text>
</comment>
<dbReference type="OrthoDB" id="2104723at2759"/>
<dbReference type="EC" id="2.7.1.35" evidence="2"/>
<dbReference type="GO" id="GO:0005829">
    <property type="term" value="C:cytosol"/>
    <property type="evidence" value="ECO:0007669"/>
    <property type="project" value="TreeGrafter"/>
</dbReference>
<protein>
    <recommendedName>
        <fullName evidence="2">pyridoxal kinase</fullName>
        <ecNumber evidence="2">2.7.1.35</ecNumber>
    </recommendedName>
</protein>
<gene>
    <name evidence="8" type="ORF">B9G98_03462</name>
</gene>
<evidence type="ECO:0000313" key="9">
    <source>
        <dbReference type="Proteomes" id="UP000238350"/>
    </source>
</evidence>
<evidence type="ECO:0000256" key="1">
    <source>
        <dbReference type="ARBA" id="ARBA00008805"/>
    </source>
</evidence>
<dbReference type="SUPFAM" id="SSF53613">
    <property type="entry name" value="Ribokinase-like"/>
    <property type="match status" value="1"/>
</dbReference>
<sequence>MNSVLTIQSHVVHGYVGNRAATITLQLRGWDVDTLNSVQYSNHTGYGKFTGSKTSPDDIAAIYGTLKEHDFKYDAYLNGYLPSAEAVRQVGEIGKDLRKRNPDIVWLLDPVMGDEGQLYVNPDMVPVYRDILLSGAVTLITPNAFEASTLTELPVDNFEDVRKVIDCLHEKFKVPHVVISSVVVDEKLYTIASSQGEQAVVFELDRIDSYFSGTGDFFAALTLDNFMRLKHEPNRLASAVASSLETVQNVLKSTVTKSISKGFKGKRGSTEAMKHLELRIIEHRKEIMEDMPQGHPFIALD</sequence>
<name>A0A2T0FLI8_9ASCO</name>
<dbReference type="GO" id="GO:0009443">
    <property type="term" value="P:pyridoxal 5'-phosphate salvage"/>
    <property type="evidence" value="ECO:0007669"/>
    <property type="project" value="InterPro"/>
</dbReference>
<dbReference type="NCBIfam" id="TIGR00687">
    <property type="entry name" value="pyridox_kin"/>
    <property type="match status" value="1"/>
</dbReference>
<evidence type="ECO:0000256" key="5">
    <source>
        <dbReference type="ARBA" id="ARBA00022777"/>
    </source>
</evidence>
<dbReference type="PANTHER" id="PTHR10534">
    <property type="entry name" value="PYRIDOXAL KINASE"/>
    <property type="match status" value="1"/>
</dbReference>
<evidence type="ECO:0000256" key="2">
    <source>
        <dbReference type="ARBA" id="ARBA00012104"/>
    </source>
</evidence>
<proteinExistence type="inferred from homology"/>
<dbReference type="Pfam" id="PF08543">
    <property type="entry name" value="Phos_pyr_kin"/>
    <property type="match status" value="1"/>
</dbReference>
<accession>A0A2T0FLI8</accession>
<reference evidence="8 9" key="1">
    <citation type="submission" date="2017-04" db="EMBL/GenBank/DDBJ databases">
        <title>Genome sequencing of [Candida] sorbophila.</title>
        <authorList>
            <person name="Ahn J.O."/>
        </authorList>
    </citation>
    <scope>NUCLEOTIDE SEQUENCE [LARGE SCALE GENOMIC DNA]</scope>
    <source>
        <strain evidence="8 9">DS02</strain>
    </source>
</reference>
<dbReference type="GO" id="GO:0008478">
    <property type="term" value="F:pyridoxal kinase activity"/>
    <property type="evidence" value="ECO:0007669"/>
    <property type="project" value="UniProtKB-EC"/>
</dbReference>
<dbReference type="InterPro" id="IPR029056">
    <property type="entry name" value="Ribokinase-like"/>
</dbReference>
<keyword evidence="4" id="KW-0547">Nucleotide-binding</keyword>
<dbReference type="InterPro" id="IPR013749">
    <property type="entry name" value="PM/HMP-P_kinase-1"/>
</dbReference>
<keyword evidence="6" id="KW-0067">ATP-binding</keyword>
<evidence type="ECO:0000256" key="3">
    <source>
        <dbReference type="ARBA" id="ARBA00022679"/>
    </source>
</evidence>
<dbReference type="CDD" id="cd01173">
    <property type="entry name" value="pyridoxal_pyridoxamine_kinase"/>
    <property type="match status" value="1"/>
</dbReference>
<dbReference type="RefSeq" id="XP_024665787.1">
    <property type="nucleotide sequence ID" value="XM_024810019.1"/>
</dbReference>
<comment type="similarity">
    <text evidence="1">Belongs to the pyridoxine kinase family.</text>
</comment>
<keyword evidence="3" id="KW-0808">Transferase</keyword>
<dbReference type="Gene3D" id="3.40.1190.20">
    <property type="match status" value="1"/>
</dbReference>